<dbReference type="Proteomes" id="UP001054837">
    <property type="component" value="Unassembled WGS sequence"/>
</dbReference>
<reference evidence="9 10" key="1">
    <citation type="submission" date="2021-06" db="EMBL/GenBank/DDBJ databases">
        <title>Caerostris darwini draft genome.</title>
        <authorList>
            <person name="Kono N."/>
            <person name="Arakawa K."/>
        </authorList>
    </citation>
    <scope>NUCLEOTIDE SEQUENCE [LARGE SCALE GENOMIC DNA]</scope>
</reference>
<sequence length="452" mass="50423">MDICGDKLIDMINSDYRSKEFAEYNDNTFLSNGSQDFFHLDSFDDTANDGKIGWLNSSQLLNVSSDFDTDTAIYVNPGTVLPIPEPVNSPLLPEFPFTESFAIVSSESQESSSVSASTNIPVISSDKVLDSSSSDETVATPSPSPNTHNILKFSAQESDVTQDSDESSKLKSKSKNAKSNHRVQEIIYPKPVYSYSCLIAMALKNSKTGSLPVNEIYDFMTENFPYFKTAPNGWKNSVRHNLSLNKCFEKIEKPAGVNSTRKGFLWAMNPAKIEKMEEELQKWGNKDPVAIRKSMANPERLELIEKGELRNTDSDDSNDMDVSQMDENYQVDESCLEENENEEKTQTNNIGGDLLNNDYSPLEHSADIDPCLPDLELQKSMWGFCDEGLLLHDNPMNPLSPKNSETMNESSPVSSPSLENSYMTNFSYKSAYASATDSSKNRMRRNSSSHSS</sequence>
<dbReference type="Pfam" id="PF00250">
    <property type="entry name" value="Forkhead"/>
    <property type="match status" value="1"/>
</dbReference>
<dbReference type="InterPro" id="IPR036388">
    <property type="entry name" value="WH-like_DNA-bd_sf"/>
</dbReference>
<accession>A0AAV4W1Y6</accession>
<comment type="subcellular location">
    <subcellularLocation>
        <location evidence="6">Nucleus</location>
    </subcellularLocation>
</comment>
<feature type="compositionally biased region" description="Basic residues" evidence="7">
    <location>
        <begin position="441"/>
        <end position="452"/>
    </location>
</feature>
<dbReference type="PRINTS" id="PR00053">
    <property type="entry name" value="FORKHEAD"/>
</dbReference>
<feature type="compositionally biased region" description="Low complexity" evidence="7">
    <location>
        <begin position="408"/>
        <end position="420"/>
    </location>
</feature>
<feature type="domain" description="Fork-head" evidence="8">
    <location>
        <begin position="190"/>
        <end position="279"/>
    </location>
</feature>
<proteinExistence type="predicted"/>
<evidence type="ECO:0000256" key="2">
    <source>
        <dbReference type="ARBA" id="ARBA00023015"/>
    </source>
</evidence>
<dbReference type="GO" id="GO:0000981">
    <property type="term" value="F:DNA-binding transcription factor activity, RNA polymerase II-specific"/>
    <property type="evidence" value="ECO:0007669"/>
    <property type="project" value="TreeGrafter"/>
</dbReference>
<feature type="region of interest" description="Disordered" evidence="7">
    <location>
        <begin position="127"/>
        <end position="177"/>
    </location>
</feature>
<dbReference type="PANTHER" id="PTHR46721:SF3">
    <property type="entry name" value="FORKHEAD BOX N1"/>
    <property type="match status" value="1"/>
</dbReference>
<keyword evidence="3 6" id="KW-0238">DNA-binding</keyword>
<dbReference type="CDD" id="cd20030">
    <property type="entry name" value="FH_FOXN1-like"/>
    <property type="match status" value="1"/>
</dbReference>
<dbReference type="AlphaFoldDB" id="A0AAV4W1Y6"/>
<evidence type="ECO:0000259" key="8">
    <source>
        <dbReference type="PROSITE" id="PS50039"/>
    </source>
</evidence>
<dbReference type="InterPro" id="IPR036390">
    <property type="entry name" value="WH_DNA-bd_sf"/>
</dbReference>
<dbReference type="GO" id="GO:0005634">
    <property type="term" value="C:nucleus"/>
    <property type="evidence" value="ECO:0007669"/>
    <property type="project" value="UniProtKB-SubCell"/>
</dbReference>
<evidence type="ECO:0000313" key="10">
    <source>
        <dbReference type="Proteomes" id="UP001054837"/>
    </source>
</evidence>
<dbReference type="Gene3D" id="1.10.10.10">
    <property type="entry name" value="Winged helix-like DNA-binding domain superfamily/Winged helix DNA-binding domain"/>
    <property type="match status" value="1"/>
</dbReference>
<dbReference type="EMBL" id="BPLQ01013869">
    <property type="protein sequence ID" value="GIY75480.1"/>
    <property type="molecule type" value="Genomic_DNA"/>
</dbReference>
<dbReference type="SUPFAM" id="SSF46785">
    <property type="entry name" value="Winged helix' DNA-binding domain"/>
    <property type="match status" value="1"/>
</dbReference>
<evidence type="ECO:0000256" key="6">
    <source>
        <dbReference type="PROSITE-ProRule" id="PRU00089"/>
    </source>
</evidence>
<dbReference type="PROSITE" id="PS00658">
    <property type="entry name" value="FORK_HEAD_2"/>
    <property type="match status" value="1"/>
</dbReference>
<evidence type="ECO:0000256" key="7">
    <source>
        <dbReference type="SAM" id="MobiDB-lite"/>
    </source>
</evidence>
<keyword evidence="1" id="KW-0217">Developmental protein</keyword>
<name>A0AAV4W1Y6_9ARAC</name>
<keyword evidence="5 6" id="KW-0539">Nucleus</keyword>
<keyword evidence="10" id="KW-1185">Reference proteome</keyword>
<evidence type="ECO:0000313" key="9">
    <source>
        <dbReference type="EMBL" id="GIY75480.1"/>
    </source>
</evidence>
<dbReference type="SMART" id="SM00339">
    <property type="entry name" value="FH"/>
    <property type="match status" value="1"/>
</dbReference>
<keyword evidence="2" id="KW-0805">Transcription regulation</keyword>
<feature type="compositionally biased region" description="Polar residues" evidence="7">
    <location>
        <begin position="136"/>
        <end position="159"/>
    </location>
</feature>
<gene>
    <name evidence="9" type="primary">FOXN1</name>
    <name evidence="9" type="ORF">CDAR_21441</name>
</gene>
<feature type="DNA-binding region" description="Fork-head" evidence="6">
    <location>
        <begin position="190"/>
        <end position="279"/>
    </location>
</feature>
<evidence type="ECO:0000256" key="4">
    <source>
        <dbReference type="ARBA" id="ARBA00023163"/>
    </source>
</evidence>
<dbReference type="InterPro" id="IPR049624">
    <property type="entry name" value="FOXN1_4"/>
</dbReference>
<comment type="caution">
    <text evidence="9">The sequence shown here is derived from an EMBL/GenBank/DDBJ whole genome shotgun (WGS) entry which is preliminary data.</text>
</comment>
<dbReference type="PANTHER" id="PTHR46721">
    <property type="entry name" value="FORKHEAD BOX PROTEIN N1"/>
    <property type="match status" value="1"/>
</dbReference>
<dbReference type="GO" id="GO:0000976">
    <property type="term" value="F:transcription cis-regulatory region binding"/>
    <property type="evidence" value="ECO:0007669"/>
    <property type="project" value="TreeGrafter"/>
</dbReference>
<feature type="region of interest" description="Disordered" evidence="7">
    <location>
        <begin position="433"/>
        <end position="452"/>
    </location>
</feature>
<organism evidence="9 10">
    <name type="scientific">Caerostris darwini</name>
    <dbReference type="NCBI Taxonomy" id="1538125"/>
    <lineage>
        <taxon>Eukaryota</taxon>
        <taxon>Metazoa</taxon>
        <taxon>Ecdysozoa</taxon>
        <taxon>Arthropoda</taxon>
        <taxon>Chelicerata</taxon>
        <taxon>Arachnida</taxon>
        <taxon>Araneae</taxon>
        <taxon>Araneomorphae</taxon>
        <taxon>Entelegynae</taxon>
        <taxon>Araneoidea</taxon>
        <taxon>Araneidae</taxon>
        <taxon>Caerostris</taxon>
    </lineage>
</organism>
<evidence type="ECO:0000256" key="1">
    <source>
        <dbReference type="ARBA" id="ARBA00022473"/>
    </source>
</evidence>
<dbReference type="PROSITE" id="PS50039">
    <property type="entry name" value="FORK_HEAD_3"/>
    <property type="match status" value="1"/>
</dbReference>
<evidence type="ECO:0000256" key="5">
    <source>
        <dbReference type="ARBA" id="ARBA00023242"/>
    </source>
</evidence>
<evidence type="ECO:0000256" key="3">
    <source>
        <dbReference type="ARBA" id="ARBA00023125"/>
    </source>
</evidence>
<feature type="region of interest" description="Disordered" evidence="7">
    <location>
        <begin position="396"/>
        <end position="420"/>
    </location>
</feature>
<dbReference type="InterPro" id="IPR001766">
    <property type="entry name" value="Fork_head_dom"/>
</dbReference>
<protein>
    <submittedName>
        <fullName evidence="9">Forkhead box protein N1</fullName>
    </submittedName>
</protein>
<keyword evidence="4" id="KW-0804">Transcription</keyword>
<dbReference type="InterPro" id="IPR030456">
    <property type="entry name" value="TF_fork_head_CS_2"/>
</dbReference>